<dbReference type="PROSITE" id="PS50097">
    <property type="entry name" value="BTB"/>
    <property type="match status" value="1"/>
</dbReference>
<gene>
    <name evidence="2" type="ORF">OBBRIDRAFT_697657</name>
</gene>
<sequence length="163" mass="18188">EFERDKSLWFQDGNIILVAENVGFRLYRGVLAARSAVFRDLFQIPQPMDGETYENCAVIRLHDKAGELRHFLNALTGFTYPDPTRVNFEEVAALAGLSHKYGIEDLCDASLARLKTMFPTQLSIWHDMGVDMSVSNAIQAVNLACLTGTTSILPVALYLCCQL</sequence>
<evidence type="ECO:0000313" key="3">
    <source>
        <dbReference type="Proteomes" id="UP000250043"/>
    </source>
</evidence>
<accession>A0A8E2DE96</accession>
<organism evidence="2 3">
    <name type="scientific">Obba rivulosa</name>
    <dbReference type="NCBI Taxonomy" id="1052685"/>
    <lineage>
        <taxon>Eukaryota</taxon>
        <taxon>Fungi</taxon>
        <taxon>Dikarya</taxon>
        <taxon>Basidiomycota</taxon>
        <taxon>Agaricomycotina</taxon>
        <taxon>Agaricomycetes</taxon>
        <taxon>Polyporales</taxon>
        <taxon>Gelatoporiaceae</taxon>
        <taxon>Obba</taxon>
    </lineage>
</organism>
<dbReference type="InterPro" id="IPR011333">
    <property type="entry name" value="SKP1/BTB/POZ_sf"/>
</dbReference>
<evidence type="ECO:0000259" key="1">
    <source>
        <dbReference type="PROSITE" id="PS50097"/>
    </source>
</evidence>
<dbReference type="Proteomes" id="UP000250043">
    <property type="component" value="Unassembled WGS sequence"/>
</dbReference>
<dbReference type="CDD" id="cd18186">
    <property type="entry name" value="BTB_POZ_ZBTB_KLHL-like"/>
    <property type="match status" value="1"/>
</dbReference>
<dbReference type="Gene3D" id="3.30.710.10">
    <property type="entry name" value="Potassium Channel Kv1.1, Chain A"/>
    <property type="match status" value="1"/>
</dbReference>
<evidence type="ECO:0000313" key="2">
    <source>
        <dbReference type="EMBL" id="OCH84595.1"/>
    </source>
</evidence>
<keyword evidence="3" id="KW-1185">Reference proteome</keyword>
<dbReference type="AlphaFoldDB" id="A0A8E2DE96"/>
<reference evidence="2 3" key="1">
    <citation type="submission" date="2016-07" db="EMBL/GenBank/DDBJ databases">
        <title>Draft genome of the white-rot fungus Obba rivulosa 3A-2.</title>
        <authorList>
            <consortium name="DOE Joint Genome Institute"/>
            <person name="Miettinen O."/>
            <person name="Riley R."/>
            <person name="Acob R."/>
            <person name="Barry K."/>
            <person name="Cullen D."/>
            <person name="De Vries R."/>
            <person name="Hainaut M."/>
            <person name="Hatakka A."/>
            <person name="Henrissat B."/>
            <person name="Hilden K."/>
            <person name="Kuo R."/>
            <person name="Labutti K."/>
            <person name="Lipzen A."/>
            <person name="Makela M.R."/>
            <person name="Sandor L."/>
            <person name="Spatafora J.W."/>
            <person name="Grigoriev I.V."/>
            <person name="Hibbett D.S."/>
        </authorList>
    </citation>
    <scope>NUCLEOTIDE SEQUENCE [LARGE SCALE GENOMIC DNA]</scope>
    <source>
        <strain evidence="2 3">3A-2</strain>
    </source>
</reference>
<feature type="domain" description="BTB" evidence="1">
    <location>
        <begin position="13"/>
        <end position="88"/>
    </location>
</feature>
<dbReference type="Pfam" id="PF00651">
    <property type="entry name" value="BTB"/>
    <property type="match status" value="1"/>
</dbReference>
<protein>
    <recommendedName>
        <fullName evidence="1">BTB domain-containing protein</fullName>
    </recommendedName>
</protein>
<dbReference type="InterPro" id="IPR000210">
    <property type="entry name" value="BTB/POZ_dom"/>
</dbReference>
<dbReference type="OrthoDB" id="3036049at2759"/>
<feature type="non-terminal residue" evidence="2">
    <location>
        <position position="163"/>
    </location>
</feature>
<dbReference type="SUPFAM" id="SSF54695">
    <property type="entry name" value="POZ domain"/>
    <property type="match status" value="1"/>
</dbReference>
<proteinExistence type="predicted"/>
<name>A0A8E2DE96_9APHY</name>
<feature type="non-terminal residue" evidence="2">
    <location>
        <position position="1"/>
    </location>
</feature>
<dbReference type="EMBL" id="KV722655">
    <property type="protein sequence ID" value="OCH84595.1"/>
    <property type="molecule type" value="Genomic_DNA"/>
</dbReference>